<dbReference type="Proteomes" id="UP000178873">
    <property type="component" value="Unassembled WGS sequence"/>
</dbReference>
<sequence length="113" mass="12802">MNGVFAHKDLAAGRWYQMNLSEQMGNIGSEVSRANLSQGKNNERFEVAVDRALELFDLTLSDLRWRGRLQEIGRAREVFCDAVYGGKEYGSSLKSLQSYFDHFAIATLNKKHA</sequence>
<protein>
    <submittedName>
        <fullName evidence="1">Uncharacterized protein</fullName>
    </submittedName>
</protein>
<evidence type="ECO:0000313" key="2">
    <source>
        <dbReference type="Proteomes" id="UP000178873"/>
    </source>
</evidence>
<proteinExistence type="predicted"/>
<gene>
    <name evidence="1" type="ORF">A2664_00480</name>
</gene>
<reference evidence="1 2" key="1">
    <citation type="journal article" date="2016" name="Nat. Commun.">
        <title>Thousands of microbial genomes shed light on interconnected biogeochemical processes in an aquifer system.</title>
        <authorList>
            <person name="Anantharaman K."/>
            <person name="Brown C.T."/>
            <person name="Hug L.A."/>
            <person name="Sharon I."/>
            <person name="Castelle C.J."/>
            <person name="Probst A.J."/>
            <person name="Thomas B.C."/>
            <person name="Singh A."/>
            <person name="Wilkins M.J."/>
            <person name="Karaoz U."/>
            <person name="Brodie E.L."/>
            <person name="Williams K.H."/>
            <person name="Hubbard S.S."/>
            <person name="Banfield J.F."/>
        </authorList>
    </citation>
    <scope>NUCLEOTIDE SEQUENCE [LARGE SCALE GENOMIC DNA]</scope>
</reference>
<dbReference type="AlphaFoldDB" id="A0A1G2M2C8"/>
<name>A0A1G2M2C8_9BACT</name>
<comment type="caution">
    <text evidence="1">The sequence shown here is derived from an EMBL/GenBank/DDBJ whole genome shotgun (WGS) entry which is preliminary data.</text>
</comment>
<accession>A0A1G2M2C8</accession>
<dbReference type="STRING" id="1802301.A2664_00480"/>
<dbReference type="EMBL" id="MHRF01000009">
    <property type="protein sequence ID" value="OHA18045.1"/>
    <property type="molecule type" value="Genomic_DNA"/>
</dbReference>
<evidence type="ECO:0000313" key="1">
    <source>
        <dbReference type="EMBL" id="OHA18045.1"/>
    </source>
</evidence>
<organism evidence="1 2">
    <name type="scientific">Candidatus Taylorbacteria bacterium RIFCSPHIGHO2_01_FULL_46_22b</name>
    <dbReference type="NCBI Taxonomy" id="1802301"/>
    <lineage>
        <taxon>Bacteria</taxon>
        <taxon>Candidatus Tayloriibacteriota</taxon>
    </lineage>
</organism>